<comment type="cofactor">
    <cofactor evidence="3">
        <name>pyridoxal 5'-phosphate</name>
        <dbReference type="ChEBI" id="CHEBI:597326"/>
    </cofactor>
</comment>
<evidence type="ECO:0000256" key="5">
    <source>
        <dbReference type="SAM" id="MobiDB-lite"/>
    </source>
</evidence>
<dbReference type="RefSeq" id="WP_120954861.1">
    <property type="nucleotide sequence ID" value="NZ_RBIR01000008.1"/>
</dbReference>
<dbReference type="InterPro" id="IPR011078">
    <property type="entry name" value="PyrdxlP_homeostasis"/>
</dbReference>
<dbReference type="GO" id="GO:0030170">
    <property type="term" value="F:pyridoxal phosphate binding"/>
    <property type="evidence" value="ECO:0007669"/>
    <property type="project" value="UniProtKB-UniRule"/>
</dbReference>
<evidence type="ECO:0000256" key="4">
    <source>
        <dbReference type="RuleBase" id="RU004514"/>
    </source>
</evidence>
<feature type="region of interest" description="Disordered" evidence="5">
    <location>
        <begin position="1"/>
        <end position="32"/>
    </location>
</feature>
<protein>
    <recommendedName>
        <fullName evidence="2">Pyridoxal phosphate homeostasis protein</fullName>
        <shortName evidence="2">PLP homeostasis protein</shortName>
    </recommendedName>
</protein>
<dbReference type="PANTHER" id="PTHR10146">
    <property type="entry name" value="PROLINE SYNTHETASE CO-TRANSCRIBED BACTERIAL HOMOLOG PROTEIN"/>
    <property type="match status" value="1"/>
</dbReference>
<evidence type="ECO:0000256" key="1">
    <source>
        <dbReference type="ARBA" id="ARBA00022898"/>
    </source>
</evidence>
<dbReference type="HAMAP" id="MF_02087">
    <property type="entry name" value="PLP_homeostasis"/>
    <property type="match status" value="1"/>
</dbReference>
<dbReference type="PANTHER" id="PTHR10146:SF14">
    <property type="entry name" value="PYRIDOXAL PHOSPHATE HOMEOSTASIS PROTEIN"/>
    <property type="match status" value="1"/>
</dbReference>
<feature type="compositionally biased region" description="Low complexity" evidence="5">
    <location>
        <begin position="18"/>
        <end position="29"/>
    </location>
</feature>
<comment type="similarity">
    <text evidence="2 4">Belongs to the pyridoxal phosphate-binding protein YggS/PROSC family.</text>
</comment>
<gene>
    <name evidence="7" type="ORF">C8D78_3235</name>
</gene>
<dbReference type="EMBL" id="RBIR01000008">
    <property type="protein sequence ID" value="RKR13894.1"/>
    <property type="molecule type" value="Genomic_DNA"/>
</dbReference>
<dbReference type="SUPFAM" id="SSF51419">
    <property type="entry name" value="PLP-binding barrel"/>
    <property type="match status" value="1"/>
</dbReference>
<dbReference type="InterPro" id="IPR001608">
    <property type="entry name" value="Ala_racemase_N"/>
</dbReference>
<dbReference type="InterPro" id="IPR029066">
    <property type="entry name" value="PLP-binding_barrel"/>
</dbReference>
<evidence type="ECO:0000256" key="2">
    <source>
        <dbReference type="HAMAP-Rule" id="MF_02087"/>
    </source>
</evidence>
<keyword evidence="1 2" id="KW-0663">Pyridoxal phosphate</keyword>
<dbReference type="NCBIfam" id="TIGR00044">
    <property type="entry name" value="YggS family pyridoxal phosphate-dependent enzyme"/>
    <property type="match status" value="1"/>
</dbReference>
<name>A0A495EAF1_9MICC</name>
<dbReference type="PIRSF" id="PIRSF004848">
    <property type="entry name" value="YBL036c_PLPDEIII"/>
    <property type="match status" value="1"/>
</dbReference>
<sequence>MTEQVQGRDANPPNPDVAGGSAPAAPAGPVEDSRLAELERNLAAVRRRIATAVTAAGRQANPPRLIVVTKFHPAEDIRRLASLGIADVGENRDQEAAEKAAQLGDLGLRWHFIGQLQSNKAKSVVKYAQAVHSVDRPALAAALAKAMAAESDRTGRPALDCFIQVNLAEQAGDLAAAHRGGAAPDEVLGLAEQLAGAAGLRLAGVMAVAPLGAEPAAAFEKLAGISGQLAAQFPEATGISAGMSQDLEEAVRFGATHLRIGSDILGPRPALR</sequence>
<evidence type="ECO:0000313" key="8">
    <source>
        <dbReference type="Proteomes" id="UP000276055"/>
    </source>
</evidence>
<feature type="modified residue" description="N6-(pyridoxal phosphate)lysine" evidence="2 3">
    <location>
        <position position="70"/>
    </location>
</feature>
<dbReference type="AlphaFoldDB" id="A0A495EAF1"/>
<evidence type="ECO:0000259" key="6">
    <source>
        <dbReference type="Pfam" id="PF01168"/>
    </source>
</evidence>
<dbReference type="PROSITE" id="PS01211">
    <property type="entry name" value="UPF0001"/>
    <property type="match status" value="1"/>
</dbReference>
<dbReference type="Pfam" id="PF01168">
    <property type="entry name" value="Ala_racemase_N"/>
    <property type="match status" value="1"/>
</dbReference>
<proteinExistence type="inferred from homology"/>
<dbReference type="Proteomes" id="UP000276055">
    <property type="component" value="Unassembled WGS sequence"/>
</dbReference>
<comment type="caution">
    <text evidence="7">The sequence shown here is derived from an EMBL/GenBank/DDBJ whole genome shotgun (WGS) entry which is preliminary data.</text>
</comment>
<accession>A0A495EAF1</accession>
<dbReference type="OrthoDB" id="9804072at2"/>
<comment type="function">
    <text evidence="2">Pyridoxal 5'-phosphate (PLP)-binding protein, which is involved in PLP homeostasis.</text>
</comment>
<evidence type="ECO:0000256" key="3">
    <source>
        <dbReference type="PIRSR" id="PIRSR004848-1"/>
    </source>
</evidence>
<dbReference type="Gene3D" id="3.20.20.10">
    <property type="entry name" value="Alanine racemase"/>
    <property type="match status" value="1"/>
</dbReference>
<dbReference type="CDD" id="cd00635">
    <property type="entry name" value="PLPDE_III_YBL036c_like"/>
    <property type="match status" value="1"/>
</dbReference>
<feature type="domain" description="Alanine racemase N-terminal" evidence="6">
    <location>
        <begin position="41"/>
        <end position="269"/>
    </location>
</feature>
<evidence type="ECO:0000313" key="7">
    <source>
        <dbReference type="EMBL" id="RKR13894.1"/>
    </source>
</evidence>
<reference evidence="7 8" key="1">
    <citation type="submission" date="2018-10" db="EMBL/GenBank/DDBJ databases">
        <title>Genomic Encyclopedia of Type Strains, Phase IV (KMG-IV): sequencing the most valuable type-strain genomes for metagenomic binning, comparative biology and taxonomic classification.</title>
        <authorList>
            <person name="Goeker M."/>
        </authorList>
    </citation>
    <scope>NUCLEOTIDE SEQUENCE [LARGE SCALE GENOMIC DNA]</scope>
    <source>
        <strain evidence="7 8">DSM 25586</strain>
    </source>
</reference>
<organism evidence="7 8">
    <name type="scientific">Arthrobacter oryzae</name>
    <dbReference type="NCBI Taxonomy" id="409290"/>
    <lineage>
        <taxon>Bacteria</taxon>
        <taxon>Bacillati</taxon>
        <taxon>Actinomycetota</taxon>
        <taxon>Actinomycetes</taxon>
        <taxon>Micrococcales</taxon>
        <taxon>Micrococcaceae</taxon>
        <taxon>Arthrobacter</taxon>
    </lineage>
</organism>